<reference evidence="1" key="1">
    <citation type="submission" date="2020-05" db="EMBL/GenBank/DDBJ databases">
        <title>Large-scale comparative analyses of tick genomes elucidate their genetic diversity and vector capacities.</title>
        <authorList>
            <person name="Jia N."/>
            <person name="Wang J."/>
            <person name="Shi W."/>
            <person name="Du L."/>
            <person name="Sun Y."/>
            <person name="Zhan W."/>
            <person name="Jiang J."/>
            <person name="Wang Q."/>
            <person name="Zhang B."/>
            <person name="Ji P."/>
            <person name="Sakyi L.B."/>
            <person name="Cui X."/>
            <person name="Yuan T."/>
            <person name="Jiang B."/>
            <person name="Yang W."/>
            <person name="Lam T.T.-Y."/>
            <person name="Chang Q."/>
            <person name="Ding S."/>
            <person name="Wang X."/>
            <person name="Zhu J."/>
            <person name="Ruan X."/>
            <person name="Zhao L."/>
            <person name="Wei J."/>
            <person name="Que T."/>
            <person name="Du C."/>
            <person name="Cheng J."/>
            <person name="Dai P."/>
            <person name="Han X."/>
            <person name="Huang E."/>
            <person name="Gao Y."/>
            <person name="Liu J."/>
            <person name="Shao H."/>
            <person name="Ye R."/>
            <person name="Li L."/>
            <person name="Wei W."/>
            <person name="Wang X."/>
            <person name="Wang C."/>
            <person name="Yang T."/>
            <person name="Huo Q."/>
            <person name="Li W."/>
            <person name="Guo W."/>
            <person name="Chen H."/>
            <person name="Zhou L."/>
            <person name="Ni X."/>
            <person name="Tian J."/>
            <person name="Zhou Y."/>
            <person name="Sheng Y."/>
            <person name="Liu T."/>
            <person name="Pan Y."/>
            <person name="Xia L."/>
            <person name="Li J."/>
            <person name="Zhao F."/>
            <person name="Cao W."/>
        </authorList>
    </citation>
    <scope>NUCLEOTIDE SEQUENCE</scope>
    <source>
        <strain evidence="1">Dsil-2018</strain>
    </source>
</reference>
<organism evidence="1 2">
    <name type="scientific">Dermacentor silvarum</name>
    <name type="common">Tick</name>
    <dbReference type="NCBI Taxonomy" id="543639"/>
    <lineage>
        <taxon>Eukaryota</taxon>
        <taxon>Metazoa</taxon>
        <taxon>Ecdysozoa</taxon>
        <taxon>Arthropoda</taxon>
        <taxon>Chelicerata</taxon>
        <taxon>Arachnida</taxon>
        <taxon>Acari</taxon>
        <taxon>Parasitiformes</taxon>
        <taxon>Ixodida</taxon>
        <taxon>Ixodoidea</taxon>
        <taxon>Ixodidae</taxon>
        <taxon>Rhipicephalinae</taxon>
        <taxon>Dermacentor</taxon>
    </lineage>
</organism>
<dbReference type="Proteomes" id="UP000821865">
    <property type="component" value="Chromosome 5"/>
</dbReference>
<accession>A0ACB8CTF6</accession>
<proteinExistence type="predicted"/>
<sequence length="166" mass="18039">MVRFEMLKPVPNSMTVHGYRIMCDYRGVTKVCSWCAQEGHYVKECNTPRCARREVFGHETADWTTPCYRCAVEHATTDCLRPRSYAFAAGSAPAERAQATAAVHEPRAAFTPPLKETEKTEPGNSDCQQATTPTEDSTTGPDGSAPSFIAEENVATPDSASQSSAS</sequence>
<protein>
    <submittedName>
        <fullName evidence="1">Uncharacterized protein</fullName>
    </submittedName>
</protein>
<evidence type="ECO:0000313" key="2">
    <source>
        <dbReference type="Proteomes" id="UP000821865"/>
    </source>
</evidence>
<name>A0ACB8CTF6_DERSI</name>
<keyword evidence="2" id="KW-1185">Reference proteome</keyword>
<comment type="caution">
    <text evidence="1">The sequence shown here is derived from an EMBL/GenBank/DDBJ whole genome shotgun (WGS) entry which is preliminary data.</text>
</comment>
<gene>
    <name evidence="1" type="ORF">HPB49_022116</name>
</gene>
<evidence type="ECO:0000313" key="1">
    <source>
        <dbReference type="EMBL" id="KAH7950298.1"/>
    </source>
</evidence>
<dbReference type="EMBL" id="CM023474">
    <property type="protein sequence ID" value="KAH7950298.1"/>
    <property type="molecule type" value="Genomic_DNA"/>
</dbReference>